<accession>A0A1G6HDH7</accession>
<dbReference type="PROSITE" id="PS00893">
    <property type="entry name" value="NUDIX_BOX"/>
    <property type="match status" value="1"/>
</dbReference>
<dbReference type="Proteomes" id="UP000242662">
    <property type="component" value="Unassembled WGS sequence"/>
</dbReference>
<dbReference type="EMBL" id="FMYM01000003">
    <property type="protein sequence ID" value="SDB92320.1"/>
    <property type="molecule type" value="Genomic_DNA"/>
</dbReference>
<sequence>MKTINVASLTEEQPFCAGVILQDSEHRLIATINTTNRAGYYRIGGVGGGQEVGETVVQCAMREALEEVGVAVRLKHSSTTYLHDLDTNNFMQVQCEDELAPFLVQFRKNKYPHKPYREGLPCGAYTHYVLYLADADLEGITPSSEVKGLIHVKREEWSILEQGLTIRALQEKGVCIVARADVDEHFQVMVHEDESLRVIADFLST</sequence>
<keyword evidence="4" id="KW-1185">Reference proteome</keyword>
<feature type="domain" description="Nudix hydrolase" evidence="2">
    <location>
        <begin position="17"/>
        <end position="76"/>
    </location>
</feature>
<evidence type="ECO:0000313" key="3">
    <source>
        <dbReference type="EMBL" id="SDB92320.1"/>
    </source>
</evidence>
<dbReference type="InterPro" id="IPR020084">
    <property type="entry name" value="NUDIX_hydrolase_CS"/>
</dbReference>
<keyword evidence="1" id="KW-0378">Hydrolase</keyword>
<evidence type="ECO:0000313" key="4">
    <source>
        <dbReference type="Proteomes" id="UP000242662"/>
    </source>
</evidence>
<evidence type="ECO:0000259" key="2">
    <source>
        <dbReference type="Pfam" id="PF00293"/>
    </source>
</evidence>
<dbReference type="InterPro" id="IPR000086">
    <property type="entry name" value="NUDIX_hydrolase_dom"/>
</dbReference>
<dbReference type="InterPro" id="IPR015797">
    <property type="entry name" value="NUDIX_hydrolase-like_dom_sf"/>
</dbReference>
<evidence type="ECO:0000256" key="1">
    <source>
        <dbReference type="ARBA" id="ARBA00022801"/>
    </source>
</evidence>
<dbReference type="GO" id="GO:0016787">
    <property type="term" value="F:hydrolase activity"/>
    <property type="evidence" value="ECO:0007669"/>
    <property type="project" value="UniProtKB-KW"/>
</dbReference>
<protein>
    <submittedName>
        <fullName evidence="3">NUDIX domain-containing protein</fullName>
    </submittedName>
</protein>
<name>A0A1G6HDH7_9BACI</name>
<dbReference type="SUPFAM" id="SSF55811">
    <property type="entry name" value="Nudix"/>
    <property type="match status" value="1"/>
</dbReference>
<gene>
    <name evidence="3" type="ORF">SAMN05421737_103217</name>
</gene>
<dbReference type="OrthoDB" id="154707at2"/>
<proteinExistence type="predicted"/>
<dbReference type="RefSeq" id="WP_090775064.1">
    <property type="nucleotide sequence ID" value="NZ_FMYM01000003.1"/>
</dbReference>
<reference evidence="4" key="1">
    <citation type="submission" date="2016-09" db="EMBL/GenBank/DDBJ databases">
        <authorList>
            <person name="Varghese N."/>
            <person name="Submissions S."/>
        </authorList>
    </citation>
    <scope>NUCLEOTIDE SEQUENCE [LARGE SCALE GENOMIC DNA]</scope>
    <source>
        <strain evidence="4">25nlg</strain>
    </source>
</reference>
<dbReference type="Gene3D" id="3.90.79.10">
    <property type="entry name" value="Nucleoside Triphosphate Pyrophosphohydrolase"/>
    <property type="match status" value="1"/>
</dbReference>
<organism evidence="3 4">
    <name type="scientific">Shouchella lonarensis</name>
    <dbReference type="NCBI Taxonomy" id="1464122"/>
    <lineage>
        <taxon>Bacteria</taxon>
        <taxon>Bacillati</taxon>
        <taxon>Bacillota</taxon>
        <taxon>Bacilli</taxon>
        <taxon>Bacillales</taxon>
        <taxon>Bacillaceae</taxon>
        <taxon>Shouchella</taxon>
    </lineage>
</organism>
<dbReference type="STRING" id="1464122.SAMN05421737_103217"/>
<dbReference type="AlphaFoldDB" id="A0A1G6HDH7"/>
<dbReference type="Pfam" id="PF00293">
    <property type="entry name" value="NUDIX"/>
    <property type="match status" value="1"/>
</dbReference>